<comment type="caution">
    <text evidence="2">The sequence shown here is derived from an EMBL/GenBank/DDBJ whole genome shotgun (WGS) entry which is preliminary data.</text>
</comment>
<dbReference type="STRING" id="861266.ARTSIC4J27_4238"/>
<keyword evidence="1" id="KW-1133">Transmembrane helix</keyword>
<proteinExistence type="predicted"/>
<dbReference type="Proteomes" id="UP000035722">
    <property type="component" value="Unassembled WGS sequence"/>
</dbReference>
<gene>
    <name evidence="2" type="ORF">ARTSIC4J27_4238</name>
</gene>
<dbReference type="AlphaFoldDB" id="A0A024H8Y9"/>
<sequence>MHTIRRAVEVLFVLTLAALLVGGVVFVAGQAIALVAGQGDWLTLLNETIKAPMCIAASVCAIAGFLLSYKRRQNQEQPQEAGAR</sequence>
<keyword evidence="1" id="KW-0472">Membrane</keyword>
<name>A0A024H8Y9_9MICC</name>
<protein>
    <submittedName>
        <fullName evidence="2">Putative membrane protein</fullName>
    </submittedName>
</protein>
<evidence type="ECO:0000256" key="1">
    <source>
        <dbReference type="SAM" id="Phobius"/>
    </source>
</evidence>
<feature type="transmembrane region" description="Helical" evidence="1">
    <location>
        <begin position="49"/>
        <end position="69"/>
    </location>
</feature>
<keyword evidence="1" id="KW-0812">Transmembrane</keyword>
<dbReference type="OrthoDB" id="4952921at2"/>
<evidence type="ECO:0000313" key="3">
    <source>
        <dbReference type="Proteomes" id="UP000035722"/>
    </source>
</evidence>
<dbReference type="EMBL" id="CAQI01000059">
    <property type="protein sequence ID" value="CCQ48236.1"/>
    <property type="molecule type" value="Genomic_DNA"/>
</dbReference>
<reference evidence="3" key="1">
    <citation type="journal article" date="2014" name="Genome Announc.">
        <title>Genome Sequence of Arthrobacter siccitolerans 4J27, a Xeroprotectant-Producing Desiccation-Tolerant Microorganism.</title>
        <authorList>
            <person name="Manzanera M."/>
            <person name="Santa-Cruz-Calvo L."/>
            <person name="Vilchez J.I."/>
            <person name="Garcia-Fontana C."/>
            <person name="Silva-Castro G.A."/>
            <person name="Calvo C."/>
            <person name="Gonzalez-Lopez J."/>
        </authorList>
    </citation>
    <scope>NUCLEOTIDE SEQUENCE [LARGE SCALE GENOMIC DNA]</scope>
    <source>
        <strain evidence="3">4J27</strain>
    </source>
</reference>
<accession>A0A024H8Y9</accession>
<evidence type="ECO:0000313" key="2">
    <source>
        <dbReference type="EMBL" id="CCQ48236.1"/>
    </source>
</evidence>
<keyword evidence="3" id="KW-1185">Reference proteome</keyword>
<organism evidence="2 3">
    <name type="scientific">Pseudarthrobacter siccitolerans</name>
    <dbReference type="NCBI Taxonomy" id="861266"/>
    <lineage>
        <taxon>Bacteria</taxon>
        <taxon>Bacillati</taxon>
        <taxon>Actinomycetota</taxon>
        <taxon>Actinomycetes</taxon>
        <taxon>Micrococcales</taxon>
        <taxon>Micrococcaceae</taxon>
        <taxon>Pseudarthrobacter</taxon>
    </lineage>
</organism>
<dbReference type="RefSeq" id="WP_050057046.1">
    <property type="nucleotide sequence ID" value="NZ_CAQI01000059.1"/>
</dbReference>